<dbReference type="RefSeq" id="WP_068490684.1">
    <property type="nucleotide sequence ID" value="NZ_LWQT01000042.1"/>
</dbReference>
<proteinExistence type="predicted"/>
<dbReference type="STRING" id="1285242.A6A04_15395"/>
<organism evidence="1 2">
    <name type="scientific">Paramagnetospirillum marisnigri</name>
    <dbReference type="NCBI Taxonomy" id="1285242"/>
    <lineage>
        <taxon>Bacteria</taxon>
        <taxon>Pseudomonadati</taxon>
        <taxon>Pseudomonadota</taxon>
        <taxon>Alphaproteobacteria</taxon>
        <taxon>Rhodospirillales</taxon>
        <taxon>Magnetospirillaceae</taxon>
        <taxon>Paramagnetospirillum</taxon>
    </lineage>
</organism>
<reference evidence="1 2" key="1">
    <citation type="submission" date="2016-04" db="EMBL/GenBank/DDBJ databases">
        <title>Draft genome sequence of freshwater magnetotactic bacteria Magnetospirillum marisnigri SP-1 and Magnetospirillum moscoviense BB-1.</title>
        <authorList>
            <person name="Koziaeva V."/>
            <person name="Dziuba M.V."/>
            <person name="Ivanov T.M."/>
            <person name="Kuznetsov B."/>
            <person name="Grouzdev D.S."/>
        </authorList>
    </citation>
    <scope>NUCLEOTIDE SEQUENCE [LARGE SCALE GENOMIC DNA]</scope>
    <source>
        <strain evidence="1 2">SP-1</strain>
    </source>
</reference>
<keyword evidence="2" id="KW-1185">Reference proteome</keyword>
<dbReference type="EMBL" id="LWQT01000042">
    <property type="protein sequence ID" value="OAN52884.1"/>
    <property type="molecule type" value="Genomic_DNA"/>
</dbReference>
<evidence type="ECO:0000313" key="2">
    <source>
        <dbReference type="Proteomes" id="UP000078428"/>
    </source>
</evidence>
<comment type="caution">
    <text evidence="1">The sequence shown here is derived from an EMBL/GenBank/DDBJ whole genome shotgun (WGS) entry which is preliminary data.</text>
</comment>
<dbReference type="OrthoDB" id="7360236at2"/>
<dbReference type="AlphaFoldDB" id="A0A178MT83"/>
<dbReference type="Proteomes" id="UP000078428">
    <property type="component" value="Unassembled WGS sequence"/>
</dbReference>
<protein>
    <submittedName>
        <fullName evidence="1">Uncharacterized protein</fullName>
    </submittedName>
</protein>
<sequence>MAREPNCLPRRVQHVLSLINQGEMVAVGEHIEDSIHCPHREACELALACERIHRAFLPLVPSVPG</sequence>
<gene>
    <name evidence="1" type="ORF">A6A04_15395</name>
</gene>
<name>A0A178MT83_9PROT</name>
<evidence type="ECO:0000313" key="1">
    <source>
        <dbReference type="EMBL" id="OAN52884.1"/>
    </source>
</evidence>
<accession>A0A178MT83</accession>